<comment type="similarity">
    <text evidence="1">Belongs to the LytR/CpsA/Psr (LCP) family.</text>
</comment>
<sequence>MRKLKSGIKKAILTLTFGLVCFTGVKAYQVYNNIDQSYKALERGNKSEKRVAEVKLTEDPVSVLLLGVEDYATGGQNGRADSIMVATVQPKTKDVKIVSIPRDTYVKVKGHGNTKINHSYAYGGKDLTIQTVEDFLDIPIDYYVQVDFKGFKKLVDEVDGVNVNVPFDFTETSDVKKRKIKFEKGPATLNGEQALAYARMRKQDPNGDFGRADRQKELAVALAEKMAEPKRFMQVGDITNHIGEYVQTNIHVSDALSLVKTYSGFKANQVEVLKIDGEGTKIDGVYYFESDEEKLNNVKNTLKDHLDGVEAELKEKEVSEK</sequence>
<dbReference type="NCBIfam" id="TIGR00350">
    <property type="entry name" value="lytR_cpsA_psr"/>
    <property type="match status" value="1"/>
</dbReference>
<dbReference type="PANTHER" id="PTHR33392:SF10">
    <property type="entry name" value="POLYISOPRENYL-TEICHOIC ACID--PEPTIDOGLYCAN TEICHOIC ACID TRANSFERASE TAGV"/>
    <property type="match status" value="1"/>
</dbReference>
<dbReference type="GO" id="GO:0071555">
    <property type="term" value="P:cell wall organization"/>
    <property type="evidence" value="ECO:0007669"/>
    <property type="project" value="UniProtKB-KW"/>
</dbReference>
<dbReference type="EMBL" id="LJKE01000015">
    <property type="protein sequence ID" value="KZD71981.1"/>
    <property type="molecule type" value="Genomic_DNA"/>
</dbReference>
<keyword evidence="4" id="KW-1133">Transmembrane helix</keyword>
<evidence type="ECO:0000256" key="2">
    <source>
        <dbReference type="ARBA" id="ARBA00022692"/>
    </source>
</evidence>
<dbReference type="PATRIC" id="fig|1396.535.peg.4193"/>
<evidence type="ECO:0000256" key="1">
    <source>
        <dbReference type="ARBA" id="ARBA00006068"/>
    </source>
</evidence>
<dbReference type="RefSeq" id="WP_063259669.1">
    <property type="nucleotide sequence ID" value="NZ_LJKE01000015.1"/>
</dbReference>
<gene>
    <name evidence="7" type="ORF">B4088_0442</name>
</gene>
<comment type="caution">
    <text evidence="7">The sequence shown here is derived from an EMBL/GenBank/DDBJ whole genome shotgun (WGS) entry which is preliminary data.</text>
</comment>
<keyword evidence="4" id="KW-0472">Membrane</keyword>
<keyword evidence="5" id="KW-0175">Coiled coil</keyword>
<feature type="coiled-coil region" evidence="5">
    <location>
        <begin position="292"/>
        <end position="319"/>
    </location>
</feature>
<dbReference type="InterPro" id="IPR050922">
    <property type="entry name" value="LytR/CpsA/Psr_CW_biosynth"/>
</dbReference>
<dbReference type="Gene3D" id="3.40.630.190">
    <property type="entry name" value="LCP protein"/>
    <property type="match status" value="1"/>
</dbReference>
<dbReference type="Proteomes" id="UP000076482">
    <property type="component" value="Unassembled WGS sequence"/>
</dbReference>
<evidence type="ECO:0000256" key="4">
    <source>
        <dbReference type="ARBA" id="ARBA00022989"/>
    </source>
</evidence>
<reference evidence="7 8" key="1">
    <citation type="submission" date="2015-09" db="EMBL/GenBank/DDBJ databases">
        <title>Bacillus cereus food isolates.</title>
        <authorList>
            <person name="Boekhorst J."/>
        </authorList>
    </citation>
    <scope>NUCLEOTIDE SEQUENCE [LARGE SCALE GENOMIC DNA]</scope>
    <source>
        <strain evidence="7 8">B4088</strain>
    </source>
</reference>
<dbReference type="AlphaFoldDB" id="A0A161R6X3"/>
<dbReference type="PANTHER" id="PTHR33392">
    <property type="entry name" value="POLYISOPRENYL-TEICHOIC ACID--PEPTIDOGLYCAN TEICHOIC ACID TRANSFERASE TAGU"/>
    <property type="match status" value="1"/>
</dbReference>
<protein>
    <submittedName>
        <fullName evidence="7">Cell envelope-associated transcriptional attenuator LytR-CpsA-Psr subfamily F2</fullName>
    </submittedName>
</protein>
<evidence type="ECO:0000259" key="6">
    <source>
        <dbReference type="Pfam" id="PF03816"/>
    </source>
</evidence>
<organism evidence="7 8">
    <name type="scientific">Bacillus cereus</name>
    <dbReference type="NCBI Taxonomy" id="1396"/>
    <lineage>
        <taxon>Bacteria</taxon>
        <taxon>Bacillati</taxon>
        <taxon>Bacillota</taxon>
        <taxon>Bacilli</taxon>
        <taxon>Bacillales</taxon>
        <taxon>Bacillaceae</taxon>
        <taxon>Bacillus</taxon>
        <taxon>Bacillus cereus group</taxon>
    </lineage>
</organism>
<evidence type="ECO:0000313" key="8">
    <source>
        <dbReference type="Proteomes" id="UP000076482"/>
    </source>
</evidence>
<proteinExistence type="inferred from homology"/>
<evidence type="ECO:0000313" key="7">
    <source>
        <dbReference type="EMBL" id="KZD71981.1"/>
    </source>
</evidence>
<evidence type="ECO:0000256" key="3">
    <source>
        <dbReference type="ARBA" id="ARBA00022968"/>
    </source>
</evidence>
<keyword evidence="3" id="KW-0735">Signal-anchor</keyword>
<feature type="domain" description="Cell envelope-related transcriptional attenuator" evidence="6">
    <location>
        <begin position="79"/>
        <end position="227"/>
    </location>
</feature>
<dbReference type="InterPro" id="IPR004474">
    <property type="entry name" value="LytR_CpsA_psr"/>
</dbReference>
<name>A0A161R6X3_BACCE</name>
<dbReference type="Pfam" id="PF03816">
    <property type="entry name" value="LytR_cpsA_psr"/>
    <property type="match status" value="1"/>
</dbReference>
<accession>A0A161R6X3</accession>
<keyword evidence="2" id="KW-0812">Transmembrane</keyword>
<evidence type="ECO:0000256" key="5">
    <source>
        <dbReference type="SAM" id="Coils"/>
    </source>
</evidence>